<dbReference type="Proteomes" id="UP000054567">
    <property type="component" value="Unassembled WGS sequence"/>
</dbReference>
<dbReference type="InterPro" id="IPR036322">
    <property type="entry name" value="WD40_repeat_dom_sf"/>
</dbReference>
<dbReference type="GO" id="GO:0005770">
    <property type="term" value="C:late endosome"/>
    <property type="evidence" value="ECO:0007669"/>
    <property type="project" value="TreeGrafter"/>
</dbReference>
<reference evidence="6 7" key="1">
    <citation type="submission" date="2007-06" db="EMBL/GenBank/DDBJ databases">
        <title>The Genome Sequence of Coccidioides posadasii RMSCC_3488.</title>
        <authorList>
            <consortium name="Coccidioides Genome Resources Consortium"/>
            <consortium name="The Broad Institute Genome Sequencing Platform"/>
            <person name="Henn M.R."/>
            <person name="Sykes S."/>
            <person name="Young S."/>
            <person name="Jaffe D."/>
            <person name="Berlin A."/>
            <person name="Alvarez P."/>
            <person name="Butler J."/>
            <person name="Gnerre S."/>
            <person name="Grabherr M."/>
            <person name="Mauceli E."/>
            <person name="Brockman W."/>
            <person name="Kodira C."/>
            <person name="Alvarado L."/>
            <person name="Zeng Q."/>
            <person name="Crawford M."/>
            <person name="Antoine C."/>
            <person name="Devon K."/>
            <person name="Galgiani J."/>
            <person name="Orsborn K."/>
            <person name="Lewis M.L."/>
            <person name="Nusbaum C."/>
            <person name="Galagan J."/>
            <person name="Birren B."/>
        </authorList>
    </citation>
    <scope>NUCLEOTIDE SEQUENCE [LARGE SCALE GENOMIC DNA]</scope>
    <source>
        <strain evidence="6 7">RMSCC 3488</strain>
    </source>
</reference>
<feature type="domain" description="Vps41 beta-propeller" evidence="5">
    <location>
        <begin position="182"/>
        <end position="249"/>
    </location>
</feature>
<dbReference type="Pfam" id="PF23556">
    <property type="entry name" value="TPR_Vps41"/>
    <property type="match status" value="2"/>
</dbReference>
<feature type="compositionally biased region" description="Basic and acidic residues" evidence="4">
    <location>
        <begin position="1135"/>
        <end position="1155"/>
    </location>
</feature>
<dbReference type="Gene3D" id="1.25.40.10">
    <property type="entry name" value="Tetratricopeptide repeat domain"/>
    <property type="match status" value="1"/>
</dbReference>
<reference evidence="7" key="2">
    <citation type="journal article" date="2009" name="Genome Res.">
        <title>Comparative genomic analyses of the human fungal pathogens Coccidioides and their relatives.</title>
        <authorList>
            <person name="Sharpton T.J."/>
            <person name="Stajich J.E."/>
            <person name="Rounsley S.D."/>
            <person name="Gardner M.J."/>
            <person name="Wortman J.R."/>
            <person name="Jordar V.S."/>
            <person name="Maiti R."/>
            <person name="Kodira C.D."/>
            <person name="Neafsey D.E."/>
            <person name="Zeng Q."/>
            <person name="Hung C.-Y."/>
            <person name="McMahan C."/>
            <person name="Muszewska A."/>
            <person name="Grynberg M."/>
            <person name="Mandel M.A."/>
            <person name="Kellner E.M."/>
            <person name="Barker B.M."/>
            <person name="Galgiani J.N."/>
            <person name="Orbach M.J."/>
            <person name="Kirkland T.N."/>
            <person name="Cole G.T."/>
            <person name="Henn M.R."/>
            <person name="Birren B.W."/>
            <person name="Taylor J.W."/>
        </authorList>
    </citation>
    <scope>NUCLEOTIDE SEQUENCE [LARGE SCALE GENOMIC DNA]</scope>
    <source>
        <strain evidence="7">RMSCC 3488</strain>
    </source>
</reference>
<dbReference type="Pfam" id="PF23411">
    <property type="entry name" value="Beta-prop_Vps41"/>
    <property type="match status" value="2"/>
</dbReference>
<gene>
    <name evidence="6" type="ORF">CPAG_09441</name>
</gene>
<dbReference type="VEuPathDB" id="FungiDB:CPAG_09441"/>
<evidence type="ECO:0000256" key="3">
    <source>
        <dbReference type="PROSITE-ProRule" id="PRU01006"/>
    </source>
</evidence>
<evidence type="ECO:0000259" key="5">
    <source>
        <dbReference type="Pfam" id="PF23411"/>
    </source>
</evidence>
<evidence type="ECO:0000256" key="1">
    <source>
        <dbReference type="ARBA" id="ARBA00022448"/>
    </source>
</evidence>
<feature type="compositionally biased region" description="Polar residues" evidence="4">
    <location>
        <begin position="1200"/>
        <end position="1218"/>
    </location>
</feature>
<keyword evidence="2" id="KW-0653">Protein transport</keyword>
<feature type="region of interest" description="Disordered" evidence="4">
    <location>
        <begin position="1195"/>
        <end position="1218"/>
    </location>
</feature>
<dbReference type="GO" id="GO:0009267">
    <property type="term" value="P:cellular response to starvation"/>
    <property type="evidence" value="ECO:0007669"/>
    <property type="project" value="TreeGrafter"/>
</dbReference>
<name>A0A0J6IMM2_COCPO</name>
<sequence>MADDAILPEAGDSKSASSPSSSARERQAEQDNNHRSEEEYDDDDDEEEEEEEEEDEEESDGEDEDEEPRLKYVSFTKSIGPVYRNGDATSSFLVGGDKMIVGTHNGNILVFDASTFQRFRVYHAHSASVTSVSMSPFPPPLPSNTGGKNAPLADSSSRASVDLSKSPGQSRQTTVPHSPSNAIYIATSSIDGNVCVSSLLDPKDVLLRNFGRPVQAVALSPDYKSDKTYLSGGLAGDLVLTVGGRVGTSSNSTTMAGATASPSGWFGALGFGGNNGKDTVLHSGEGSISAIKWSLSGKYIVWVNEEGIKIMRSHLHLDNADSDFAWKRMNHVDRPRGPQWDEMAGVWKPRAEWIDEDTYPGGPGTGEAHTGQLKLDHRERLVVGWGGTIWVINVFPPGRDKDPRKNVIGSAEVVAILRTDCIVSGVSLYNPNVLLVLSYVASEDDGKSKRKQVGPTRGVRHRQNGLEPEIRLIDVETKEELSVDTLTMRRYESLSASDYHLGALPPAKILDTPIRRGTFETIGTGILDATLYPTRLFSSASSVRSVTSSGDRRSSLKPSSLADAPVADHDSKELAILASEGIKIFIHSPYDCVVAVKRDVKDRLSWLKDHEKYEEAWELLQQHPEAVAQDIDEGESPLSTPKQRRGSVIGLFSEPVDRADNIKLEKERQNVGESWLEQLISNNNWEKAGEVCGKVLTTTPKWEHWIWIFAKNNKFDEIVSHVPLDIHPPLPGLVYEVILGHYVSRNHMKFKELLDLWPPNLFDIDSVIAAINEQIKSSIAAEEADESRLLTECLAQLFLAGGHYREALRCYIRLQDAETAMSLIREHHLLDAVADDVPGLILIRVSKDQIKSASISELEAATSEPIKLLVREAVNGIVHPATVISQLQAADLHLFLYFYVRALWKGDFLSTTTDKGTTPIRGHHRTSAADKLVADEGRLLIDAFADTVVELFADYDRPLLMDFLQSNTSYSYNAACATCELRHFTPELIYLFSKTGQTKRALHLILSDLRDVSHAISFAKSQDDPDLWEDLLSYSMDKPEYIRCLLVEAGTAIDPITLVKRIPSGLEIQGLREGLTRMIREHDIQASISQGVAKVLAGEVSMRMDTLRKGQRRGIKFDIVPNEEAKPTSAVSQHNEPKEELDAKGNVESSEKKQTFEPGRCAGCHSKFIEQEKEPLVGFACGHVYHLSHLHLTPRGHSSGEGNSQLEPPQSTLYEDSSPLLSRTVGLKVTNARLLREKIGDGCQICASKRVTQGQ</sequence>
<feature type="region of interest" description="Disordered" evidence="4">
    <location>
        <begin position="1123"/>
        <end position="1156"/>
    </location>
</feature>
<dbReference type="InterPro" id="IPR045111">
    <property type="entry name" value="Vps41/Vps8"/>
</dbReference>
<dbReference type="Gene3D" id="2.130.10.10">
    <property type="entry name" value="YVTN repeat-like/Quinoprotein amine dehydrogenase"/>
    <property type="match status" value="1"/>
</dbReference>
<dbReference type="InterPro" id="IPR011990">
    <property type="entry name" value="TPR-like_helical_dom_sf"/>
</dbReference>
<feature type="compositionally biased region" description="Acidic residues" evidence="4">
    <location>
        <begin position="38"/>
        <end position="67"/>
    </location>
</feature>
<feature type="compositionally biased region" description="Polar residues" evidence="4">
    <location>
        <begin position="166"/>
        <end position="177"/>
    </location>
</feature>
<protein>
    <submittedName>
        <fullName evidence="6">VPS41 protein</fullName>
    </submittedName>
</protein>
<dbReference type="GO" id="GO:0030897">
    <property type="term" value="C:HOPS complex"/>
    <property type="evidence" value="ECO:0007669"/>
    <property type="project" value="TreeGrafter"/>
</dbReference>
<dbReference type="SUPFAM" id="SSF69322">
    <property type="entry name" value="Tricorn protease domain 2"/>
    <property type="match status" value="1"/>
</dbReference>
<dbReference type="InterPro" id="IPR015943">
    <property type="entry name" value="WD40/YVTN_repeat-like_dom_sf"/>
</dbReference>
<dbReference type="InterPro" id="IPR057780">
    <property type="entry name" value="Beta-prop_Vps41"/>
</dbReference>
<dbReference type="GO" id="GO:0016236">
    <property type="term" value="P:macroautophagy"/>
    <property type="evidence" value="ECO:0007669"/>
    <property type="project" value="TreeGrafter"/>
</dbReference>
<keyword evidence="1" id="KW-0813">Transport</keyword>
<evidence type="ECO:0000313" key="7">
    <source>
        <dbReference type="Proteomes" id="UP000054567"/>
    </source>
</evidence>
<dbReference type="EMBL" id="DS268114">
    <property type="protein sequence ID" value="KMM73152.1"/>
    <property type="molecule type" value="Genomic_DNA"/>
</dbReference>
<dbReference type="PANTHER" id="PTHR12616">
    <property type="entry name" value="VACUOLAR PROTEIN SORTING VPS41"/>
    <property type="match status" value="1"/>
</dbReference>
<feature type="repeat" description="CHCR" evidence="3">
    <location>
        <begin position="943"/>
        <end position="1044"/>
    </location>
</feature>
<dbReference type="PROSITE" id="PS50236">
    <property type="entry name" value="CHCR"/>
    <property type="match status" value="1"/>
</dbReference>
<accession>A0A0J6IMM2</accession>
<evidence type="ECO:0000313" key="6">
    <source>
        <dbReference type="EMBL" id="KMM73152.1"/>
    </source>
</evidence>
<dbReference type="GO" id="GO:0006623">
    <property type="term" value="P:protein targeting to vacuole"/>
    <property type="evidence" value="ECO:0007669"/>
    <property type="project" value="InterPro"/>
</dbReference>
<feature type="compositionally biased region" description="Basic and acidic residues" evidence="4">
    <location>
        <begin position="23"/>
        <end position="37"/>
    </location>
</feature>
<feature type="region of interest" description="Disordered" evidence="4">
    <location>
        <begin position="1"/>
        <end position="69"/>
    </location>
</feature>
<dbReference type="InterPro" id="IPR000547">
    <property type="entry name" value="Clathrin_H-chain/VPS_repeat"/>
</dbReference>
<organism evidence="6 7">
    <name type="scientific">Coccidioides posadasii RMSCC 3488</name>
    <dbReference type="NCBI Taxonomy" id="454284"/>
    <lineage>
        <taxon>Eukaryota</taxon>
        <taxon>Fungi</taxon>
        <taxon>Dikarya</taxon>
        <taxon>Ascomycota</taxon>
        <taxon>Pezizomycotina</taxon>
        <taxon>Eurotiomycetes</taxon>
        <taxon>Eurotiomycetidae</taxon>
        <taxon>Onygenales</taxon>
        <taxon>Onygenaceae</taxon>
        <taxon>Coccidioides</taxon>
    </lineage>
</organism>
<feature type="region of interest" description="Disordered" evidence="4">
    <location>
        <begin position="543"/>
        <end position="564"/>
    </location>
</feature>
<evidence type="ECO:0000256" key="4">
    <source>
        <dbReference type="SAM" id="MobiDB-lite"/>
    </source>
</evidence>
<feature type="domain" description="Vps41 beta-propeller" evidence="5">
    <location>
        <begin position="373"/>
        <end position="504"/>
    </location>
</feature>
<feature type="region of interest" description="Disordered" evidence="4">
    <location>
        <begin position="129"/>
        <end position="177"/>
    </location>
</feature>
<feature type="compositionally biased region" description="Low complexity" evidence="4">
    <location>
        <begin position="13"/>
        <end position="22"/>
    </location>
</feature>
<dbReference type="GO" id="GO:0034058">
    <property type="term" value="P:endosomal vesicle fusion"/>
    <property type="evidence" value="ECO:0007669"/>
    <property type="project" value="TreeGrafter"/>
</dbReference>
<evidence type="ECO:0000256" key="2">
    <source>
        <dbReference type="ARBA" id="ARBA00022927"/>
    </source>
</evidence>
<dbReference type="AlphaFoldDB" id="A0A0J6IMM2"/>
<dbReference type="CDD" id="cd16448">
    <property type="entry name" value="RING-H2"/>
    <property type="match status" value="1"/>
</dbReference>
<dbReference type="PANTHER" id="PTHR12616:SF1">
    <property type="entry name" value="VACUOLAR PROTEIN SORTING-ASSOCIATED PROTEIN 41 HOMOLOG"/>
    <property type="match status" value="1"/>
</dbReference>
<reference evidence="7" key="3">
    <citation type="journal article" date="2010" name="Genome Res.">
        <title>Population genomic sequencing of Coccidioides fungi reveals recent hybridization and transposon control.</title>
        <authorList>
            <person name="Neafsey D.E."/>
            <person name="Barker B.M."/>
            <person name="Sharpton T.J."/>
            <person name="Stajich J.E."/>
            <person name="Park D.J."/>
            <person name="Whiston E."/>
            <person name="Hung C.-Y."/>
            <person name="McMahan C."/>
            <person name="White J."/>
            <person name="Sykes S."/>
            <person name="Heiman D."/>
            <person name="Young S."/>
            <person name="Zeng Q."/>
            <person name="Abouelleil A."/>
            <person name="Aftuck L."/>
            <person name="Bessette D."/>
            <person name="Brown A."/>
            <person name="FitzGerald M."/>
            <person name="Lui A."/>
            <person name="Macdonald J.P."/>
            <person name="Priest M."/>
            <person name="Orbach M.J."/>
            <person name="Galgiani J.N."/>
            <person name="Kirkland T.N."/>
            <person name="Cole G.T."/>
            <person name="Birren B.W."/>
            <person name="Henn M.R."/>
            <person name="Taylor J.W."/>
            <person name="Rounsley S.D."/>
        </authorList>
    </citation>
    <scope>NUCLEOTIDE SEQUENCE [LARGE SCALE GENOMIC DNA]</scope>
    <source>
        <strain evidence="7">RMSCC 3488</strain>
    </source>
</reference>
<dbReference type="SUPFAM" id="SSF50978">
    <property type="entry name" value="WD40 repeat-like"/>
    <property type="match status" value="1"/>
</dbReference>
<dbReference type="OrthoDB" id="244107at2759"/>
<proteinExistence type="predicted"/>